<proteinExistence type="predicted"/>
<dbReference type="Proteomes" id="UP000324222">
    <property type="component" value="Unassembled WGS sequence"/>
</dbReference>
<sequence length="50" mass="5698">MSARDSLPTTHRPPLLLKIAPDLTEADMQDIATVVLQKKIEWFKVTYMSP</sequence>
<reference evidence="1 2" key="1">
    <citation type="submission" date="2019-05" db="EMBL/GenBank/DDBJ databases">
        <title>Another draft genome of Portunus trituberculatus and its Hox gene families provides insights of decapod evolution.</title>
        <authorList>
            <person name="Jeong J.-H."/>
            <person name="Song I."/>
            <person name="Kim S."/>
            <person name="Choi T."/>
            <person name="Kim D."/>
            <person name="Ryu S."/>
            <person name="Kim W."/>
        </authorList>
    </citation>
    <scope>NUCLEOTIDE SEQUENCE [LARGE SCALE GENOMIC DNA]</scope>
    <source>
        <tissue evidence="1">Muscle</tissue>
    </source>
</reference>
<accession>A0A5B7JV61</accession>
<dbReference type="EMBL" id="VSRR010108329">
    <property type="protein sequence ID" value="MPC97037.1"/>
    <property type="molecule type" value="Genomic_DNA"/>
</dbReference>
<evidence type="ECO:0000313" key="2">
    <source>
        <dbReference type="Proteomes" id="UP000324222"/>
    </source>
</evidence>
<evidence type="ECO:0000313" key="1">
    <source>
        <dbReference type="EMBL" id="MPC97037.1"/>
    </source>
</evidence>
<dbReference type="InterPro" id="IPR013785">
    <property type="entry name" value="Aldolase_TIM"/>
</dbReference>
<dbReference type="AlphaFoldDB" id="A0A5B7JV61"/>
<dbReference type="OrthoDB" id="14784at2759"/>
<dbReference type="Gene3D" id="3.20.20.70">
    <property type="entry name" value="Aldolase class I"/>
    <property type="match status" value="1"/>
</dbReference>
<organism evidence="1 2">
    <name type="scientific">Portunus trituberculatus</name>
    <name type="common">Swimming crab</name>
    <name type="synonym">Neptunus trituberculatus</name>
    <dbReference type="NCBI Taxonomy" id="210409"/>
    <lineage>
        <taxon>Eukaryota</taxon>
        <taxon>Metazoa</taxon>
        <taxon>Ecdysozoa</taxon>
        <taxon>Arthropoda</taxon>
        <taxon>Crustacea</taxon>
        <taxon>Multicrustacea</taxon>
        <taxon>Malacostraca</taxon>
        <taxon>Eumalacostraca</taxon>
        <taxon>Eucarida</taxon>
        <taxon>Decapoda</taxon>
        <taxon>Pleocyemata</taxon>
        <taxon>Brachyura</taxon>
        <taxon>Eubrachyura</taxon>
        <taxon>Portunoidea</taxon>
        <taxon>Portunidae</taxon>
        <taxon>Portuninae</taxon>
        <taxon>Portunus</taxon>
    </lineage>
</organism>
<gene>
    <name evidence="1" type="primary">DHODH_0</name>
    <name evidence="1" type="ORF">E2C01_092325</name>
</gene>
<comment type="caution">
    <text evidence="1">The sequence shown here is derived from an EMBL/GenBank/DDBJ whole genome shotgun (WGS) entry which is preliminary data.</text>
</comment>
<keyword evidence="2" id="KW-1185">Reference proteome</keyword>
<protein>
    <submittedName>
        <fullName evidence="1">Dihydroorotate dehydrogenase (Quinone), mitochondrial</fullName>
    </submittedName>
</protein>
<name>A0A5B7JV61_PORTR</name>